<evidence type="ECO:0000313" key="9">
    <source>
        <dbReference type="Proteomes" id="UP000515153"/>
    </source>
</evidence>
<proteinExistence type="inferred from homology"/>
<keyword evidence="2 7" id="KW-0812">Transmembrane</keyword>
<dbReference type="RefSeq" id="XP_030985604.1">
    <property type="nucleotide sequence ID" value="XM_031122876.1"/>
</dbReference>
<evidence type="ECO:0000256" key="5">
    <source>
        <dbReference type="ARBA" id="ARBA00038359"/>
    </source>
</evidence>
<gene>
    <name evidence="10" type="ORF">PgNI_02819</name>
</gene>
<dbReference type="PANTHER" id="PTHR33048:SF47">
    <property type="entry name" value="INTEGRAL MEMBRANE PROTEIN-RELATED"/>
    <property type="match status" value="1"/>
</dbReference>
<organism evidence="9 10">
    <name type="scientific">Pyricularia grisea</name>
    <name type="common">Crabgrass-specific blast fungus</name>
    <name type="synonym">Magnaporthe grisea</name>
    <dbReference type="NCBI Taxonomy" id="148305"/>
    <lineage>
        <taxon>Eukaryota</taxon>
        <taxon>Fungi</taxon>
        <taxon>Dikarya</taxon>
        <taxon>Ascomycota</taxon>
        <taxon>Pezizomycotina</taxon>
        <taxon>Sordariomycetes</taxon>
        <taxon>Sordariomycetidae</taxon>
        <taxon>Magnaporthales</taxon>
        <taxon>Pyriculariaceae</taxon>
        <taxon>Pyricularia</taxon>
    </lineage>
</organism>
<protein>
    <recommendedName>
        <fullName evidence="8">Rhodopsin domain-containing protein</fullName>
    </recommendedName>
</protein>
<evidence type="ECO:0000256" key="1">
    <source>
        <dbReference type="ARBA" id="ARBA00004141"/>
    </source>
</evidence>
<feature type="transmembrane region" description="Helical" evidence="7">
    <location>
        <begin position="91"/>
        <end position="112"/>
    </location>
</feature>
<dbReference type="PANTHER" id="PTHR33048">
    <property type="entry name" value="PTH11-LIKE INTEGRAL MEMBRANE PROTEIN (AFU_ORTHOLOGUE AFUA_5G11245)"/>
    <property type="match status" value="1"/>
</dbReference>
<dbReference type="AlphaFoldDB" id="A0A6P8BEX1"/>
<reference evidence="10" key="2">
    <citation type="submission" date="2019-10" db="EMBL/GenBank/DDBJ databases">
        <authorList>
            <consortium name="NCBI Genome Project"/>
        </authorList>
    </citation>
    <scope>NUCLEOTIDE SEQUENCE</scope>
    <source>
        <strain evidence="10">NI907</strain>
    </source>
</reference>
<name>A0A6P8BEX1_PYRGI</name>
<evidence type="ECO:0000256" key="6">
    <source>
        <dbReference type="SAM" id="MobiDB-lite"/>
    </source>
</evidence>
<feature type="transmembrane region" description="Helical" evidence="7">
    <location>
        <begin position="132"/>
        <end position="154"/>
    </location>
</feature>
<dbReference type="InterPro" id="IPR052337">
    <property type="entry name" value="SAT4-like"/>
</dbReference>
<feature type="compositionally biased region" description="Basic and acidic residues" evidence="6">
    <location>
        <begin position="404"/>
        <end position="414"/>
    </location>
</feature>
<evidence type="ECO:0000256" key="4">
    <source>
        <dbReference type="ARBA" id="ARBA00023136"/>
    </source>
</evidence>
<feature type="transmembrane region" description="Helical" evidence="7">
    <location>
        <begin position="192"/>
        <end position="210"/>
    </location>
</feature>
<comment type="similarity">
    <text evidence="5">Belongs to the SAT4 family.</text>
</comment>
<dbReference type="GO" id="GO:0016020">
    <property type="term" value="C:membrane"/>
    <property type="evidence" value="ECO:0007669"/>
    <property type="project" value="UniProtKB-SubCell"/>
</dbReference>
<dbReference type="KEGG" id="pgri:PgNI_02819"/>
<feature type="compositionally biased region" description="Basic and acidic residues" evidence="6">
    <location>
        <begin position="385"/>
        <end position="394"/>
    </location>
</feature>
<feature type="transmembrane region" description="Helical" evidence="7">
    <location>
        <begin position="20"/>
        <end position="41"/>
    </location>
</feature>
<sequence>MSSSGAPAGVDLTETRVPEIIGALASTWFMAAGALGLRVYARKIRGGDFWWDDYLAFAAFLMAGIHVWVSIGYMVPHGTGKHVWAGPADAAMVWAIGLFISEMVYTLTLCFVKYSTLCLYWRVFATSNRNRIPIWILVGLVTGWGIAILLSSIFQCVPSQSWWQRFDPVNPMPPSEYNCGVDSRNFFIGNSIPTIITDVMIIALPIPYVWSLQMRVAQKIGVLGIFLLGALNNTSLTKLLISVSVTIISMVRLSYLLQLDLESPDITWNFTNAVIWTNLEGNIAIVCCCLPTLKPILNMIVDGSFSTRLGSRKNTYASGGGGGGNSKNLESSGGNSSAQGAINHHISGTNHDDLELQSGPGSYLDADKLPTTVRDGETQRPFAWLDDKSAKSEDYDSMSTGQHEQQHQHGERINCNKSAVVSNHRSMGQSRVRRGSRTRSERRSTDGGSSTDELASPGCLGGITVTHEVEVQRCDGSGRDLRSRSVVPF</sequence>
<dbReference type="GeneID" id="41957787"/>
<feature type="region of interest" description="Disordered" evidence="6">
    <location>
        <begin position="316"/>
        <end position="459"/>
    </location>
</feature>
<dbReference type="Pfam" id="PF20684">
    <property type="entry name" value="Fung_rhodopsin"/>
    <property type="match status" value="1"/>
</dbReference>
<feature type="compositionally biased region" description="Low complexity" evidence="6">
    <location>
        <begin position="326"/>
        <end position="337"/>
    </location>
</feature>
<accession>A0A6P8BEX1</accession>
<evidence type="ECO:0000256" key="2">
    <source>
        <dbReference type="ARBA" id="ARBA00022692"/>
    </source>
</evidence>
<evidence type="ECO:0000313" key="10">
    <source>
        <dbReference type="RefSeq" id="XP_030985604.1"/>
    </source>
</evidence>
<comment type="subcellular location">
    <subcellularLocation>
        <location evidence="1">Membrane</location>
        <topology evidence="1">Multi-pass membrane protein</topology>
    </subcellularLocation>
</comment>
<feature type="transmembrane region" description="Helical" evidence="7">
    <location>
        <begin position="222"/>
        <end position="251"/>
    </location>
</feature>
<feature type="transmembrane region" description="Helical" evidence="7">
    <location>
        <begin position="53"/>
        <end position="71"/>
    </location>
</feature>
<evidence type="ECO:0000256" key="7">
    <source>
        <dbReference type="SAM" id="Phobius"/>
    </source>
</evidence>
<dbReference type="InterPro" id="IPR049326">
    <property type="entry name" value="Rhodopsin_dom_fungi"/>
</dbReference>
<reference evidence="10" key="1">
    <citation type="journal article" date="2019" name="Mol. Biol. Evol.">
        <title>Blast fungal genomes show frequent chromosomal changes, gene gains and losses, and effector gene turnover.</title>
        <authorList>
            <person name="Gomez Luciano L.B."/>
            <person name="Jason Tsai I."/>
            <person name="Chuma I."/>
            <person name="Tosa Y."/>
            <person name="Chen Y.H."/>
            <person name="Li J.Y."/>
            <person name="Li M.Y."/>
            <person name="Jade Lu M.Y."/>
            <person name="Nakayashiki H."/>
            <person name="Li W.H."/>
        </authorList>
    </citation>
    <scope>NUCLEOTIDE SEQUENCE</scope>
    <source>
        <strain evidence="10">NI907</strain>
    </source>
</reference>
<keyword evidence="4 7" id="KW-0472">Membrane</keyword>
<reference evidence="10" key="3">
    <citation type="submission" date="2025-08" db="UniProtKB">
        <authorList>
            <consortium name="RefSeq"/>
        </authorList>
    </citation>
    <scope>IDENTIFICATION</scope>
    <source>
        <strain evidence="10">NI907</strain>
    </source>
</reference>
<keyword evidence="3 7" id="KW-1133">Transmembrane helix</keyword>
<keyword evidence="9" id="KW-1185">Reference proteome</keyword>
<dbReference type="Proteomes" id="UP000515153">
    <property type="component" value="Unplaced"/>
</dbReference>
<evidence type="ECO:0000259" key="8">
    <source>
        <dbReference type="Pfam" id="PF20684"/>
    </source>
</evidence>
<feature type="compositionally biased region" description="Polar residues" evidence="6">
    <location>
        <begin position="415"/>
        <end position="429"/>
    </location>
</feature>
<feature type="domain" description="Rhodopsin" evidence="8">
    <location>
        <begin position="37"/>
        <end position="298"/>
    </location>
</feature>
<evidence type="ECO:0000256" key="3">
    <source>
        <dbReference type="ARBA" id="ARBA00022989"/>
    </source>
</evidence>